<feature type="compositionally biased region" description="Polar residues" evidence="4">
    <location>
        <begin position="492"/>
        <end position="503"/>
    </location>
</feature>
<dbReference type="FunFam" id="1.20.1270.60:FF:000063">
    <property type="entry name" value="Rho GTPase activator"/>
    <property type="match status" value="1"/>
</dbReference>
<feature type="domain" description="Rho-GAP" evidence="5">
    <location>
        <begin position="531"/>
        <end position="723"/>
    </location>
</feature>
<dbReference type="GO" id="GO:0005938">
    <property type="term" value="C:cell cortex"/>
    <property type="evidence" value="ECO:0007669"/>
    <property type="project" value="UniProtKB-ARBA"/>
</dbReference>
<dbReference type="PANTHER" id="PTHR23176:SF136">
    <property type="entry name" value="RHO GTPASE ACTIVATOR (RGD1)"/>
    <property type="match status" value="1"/>
</dbReference>
<feature type="coiled-coil region" evidence="3">
    <location>
        <begin position="177"/>
        <end position="237"/>
    </location>
</feature>
<dbReference type="GO" id="GO:0007165">
    <property type="term" value="P:signal transduction"/>
    <property type="evidence" value="ECO:0007669"/>
    <property type="project" value="InterPro"/>
</dbReference>
<dbReference type="SUPFAM" id="SSF48350">
    <property type="entry name" value="GTPase activation domain, GAP"/>
    <property type="match status" value="1"/>
</dbReference>
<dbReference type="STRING" id="196109.A0A136JA53"/>
<evidence type="ECO:0000256" key="4">
    <source>
        <dbReference type="SAM" id="MobiDB-lite"/>
    </source>
</evidence>
<dbReference type="PANTHER" id="PTHR23176">
    <property type="entry name" value="RHO/RAC/CDC GTPASE-ACTIVATING PROTEIN"/>
    <property type="match status" value="1"/>
</dbReference>
<dbReference type="SUPFAM" id="SSF103657">
    <property type="entry name" value="BAR/IMD domain-like"/>
    <property type="match status" value="1"/>
</dbReference>
<evidence type="ECO:0008006" key="9">
    <source>
        <dbReference type="Google" id="ProtNLM"/>
    </source>
</evidence>
<dbReference type="Gene3D" id="1.10.555.10">
    <property type="entry name" value="Rho GTPase activation protein"/>
    <property type="match status" value="1"/>
</dbReference>
<dbReference type="AlphaFoldDB" id="A0A136JA53"/>
<dbReference type="EMBL" id="KQ964247">
    <property type="protein sequence ID" value="KXJ94031.1"/>
    <property type="molecule type" value="Genomic_DNA"/>
</dbReference>
<dbReference type="InterPro" id="IPR000198">
    <property type="entry name" value="RhoGAP_dom"/>
</dbReference>
<dbReference type="InterPro" id="IPR031160">
    <property type="entry name" value="F_BAR_dom"/>
</dbReference>
<dbReference type="InterPro" id="IPR050729">
    <property type="entry name" value="Rho-GAP"/>
</dbReference>
<dbReference type="InterPro" id="IPR001060">
    <property type="entry name" value="FCH_dom"/>
</dbReference>
<evidence type="ECO:0000256" key="2">
    <source>
        <dbReference type="PROSITE-ProRule" id="PRU01077"/>
    </source>
</evidence>
<organism evidence="7 8">
    <name type="scientific">Microdochium bolleyi</name>
    <dbReference type="NCBI Taxonomy" id="196109"/>
    <lineage>
        <taxon>Eukaryota</taxon>
        <taxon>Fungi</taxon>
        <taxon>Dikarya</taxon>
        <taxon>Ascomycota</taxon>
        <taxon>Pezizomycotina</taxon>
        <taxon>Sordariomycetes</taxon>
        <taxon>Xylariomycetidae</taxon>
        <taxon>Xylariales</taxon>
        <taxon>Microdochiaceae</taxon>
        <taxon>Microdochium</taxon>
    </lineage>
</organism>
<keyword evidence="1" id="KW-0343">GTPase activation</keyword>
<dbReference type="GO" id="GO:0005096">
    <property type="term" value="F:GTPase activator activity"/>
    <property type="evidence" value="ECO:0007669"/>
    <property type="project" value="UniProtKB-KW"/>
</dbReference>
<feature type="compositionally biased region" description="Pro residues" evidence="4">
    <location>
        <begin position="372"/>
        <end position="384"/>
    </location>
</feature>
<accession>A0A136JA53</accession>
<dbReference type="OrthoDB" id="437889at2759"/>
<dbReference type="CDD" id="cd07652">
    <property type="entry name" value="F-BAR_Rgd1"/>
    <property type="match status" value="1"/>
</dbReference>
<name>A0A136JA53_9PEZI</name>
<dbReference type="Pfam" id="PF00620">
    <property type="entry name" value="RhoGAP"/>
    <property type="match status" value="1"/>
</dbReference>
<dbReference type="PROSITE" id="PS51741">
    <property type="entry name" value="F_BAR"/>
    <property type="match status" value="1"/>
</dbReference>
<evidence type="ECO:0000256" key="3">
    <source>
        <dbReference type="SAM" id="Coils"/>
    </source>
</evidence>
<keyword evidence="2 3" id="KW-0175">Coiled coil</keyword>
<feature type="region of interest" description="Disordered" evidence="4">
    <location>
        <begin position="1"/>
        <end position="47"/>
    </location>
</feature>
<protein>
    <recommendedName>
        <fullName evidence="9">Rho GTPase activator</fullName>
    </recommendedName>
</protein>
<feature type="region of interest" description="Disordered" evidence="4">
    <location>
        <begin position="334"/>
        <end position="524"/>
    </location>
</feature>
<reference evidence="8" key="1">
    <citation type="submission" date="2016-02" db="EMBL/GenBank/DDBJ databases">
        <title>Draft genome sequence of Microdochium bolleyi, a fungal endophyte of beachgrass.</title>
        <authorList>
            <consortium name="DOE Joint Genome Institute"/>
            <person name="David A.S."/>
            <person name="May G."/>
            <person name="Haridas S."/>
            <person name="Lim J."/>
            <person name="Wang M."/>
            <person name="Labutti K."/>
            <person name="Lipzen A."/>
            <person name="Barry K."/>
            <person name="Grigoriev I.V."/>
        </authorList>
    </citation>
    <scope>NUCLEOTIDE SEQUENCE [LARGE SCALE GENOMIC DNA]</scope>
    <source>
        <strain evidence="8">J235TASD1</strain>
    </source>
</reference>
<dbReference type="InterPro" id="IPR008936">
    <property type="entry name" value="Rho_GTPase_activation_prot"/>
</dbReference>
<gene>
    <name evidence="7" type="ORF">Micbo1qcDRAFT_40749</name>
</gene>
<dbReference type="SMART" id="SM00324">
    <property type="entry name" value="RhoGAP"/>
    <property type="match status" value="1"/>
</dbReference>
<dbReference type="Proteomes" id="UP000070501">
    <property type="component" value="Unassembled WGS sequence"/>
</dbReference>
<dbReference type="FunCoup" id="A0A136JA53">
    <property type="interactions" value="140"/>
</dbReference>
<dbReference type="Pfam" id="PF00611">
    <property type="entry name" value="FCH"/>
    <property type="match status" value="1"/>
</dbReference>
<evidence type="ECO:0000256" key="1">
    <source>
        <dbReference type="ARBA" id="ARBA00022468"/>
    </source>
</evidence>
<feature type="compositionally biased region" description="Low complexity" evidence="4">
    <location>
        <begin position="354"/>
        <end position="371"/>
    </location>
</feature>
<keyword evidence="8" id="KW-1185">Reference proteome</keyword>
<dbReference type="CDD" id="cd04398">
    <property type="entry name" value="RhoGAP_fRGD1"/>
    <property type="match status" value="1"/>
</dbReference>
<feature type="compositionally biased region" description="Polar residues" evidence="4">
    <location>
        <begin position="448"/>
        <end position="465"/>
    </location>
</feature>
<evidence type="ECO:0000259" key="6">
    <source>
        <dbReference type="PROSITE" id="PS51741"/>
    </source>
</evidence>
<evidence type="ECO:0000313" key="7">
    <source>
        <dbReference type="EMBL" id="KXJ94031.1"/>
    </source>
</evidence>
<dbReference type="InParanoid" id="A0A136JA53"/>
<evidence type="ECO:0000259" key="5">
    <source>
        <dbReference type="PROSITE" id="PS50238"/>
    </source>
</evidence>
<dbReference type="Gene3D" id="1.20.1270.60">
    <property type="entry name" value="Arfaptin homology (AH) domain/BAR domain"/>
    <property type="match status" value="1"/>
</dbReference>
<dbReference type="InterPro" id="IPR027267">
    <property type="entry name" value="AH/BAR_dom_sf"/>
</dbReference>
<dbReference type="PROSITE" id="PS50238">
    <property type="entry name" value="RHOGAP"/>
    <property type="match status" value="1"/>
</dbReference>
<feature type="domain" description="F-BAR" evidence="6">
    <location>
        <begin position="52"/>
        <end position="312"/>
    </location>
</feature>
<feature type="compositionally biased region" description="Low complexity" evidence="4">
    <location>
        <begin position="385"/>
        <end position="395"/>
    </location>
</feature>
<dbReference type="FunFam" id="1.10.555.10:FF:000041">
    <property type="entry name" value="Rho GTPase activator (Rgd1)"/>
    <property type="match status" value="1"/>
</dbReference>
<dbReference type="SMART" id="SM00055">
    <property type="entry name" value="FCH"/>
    <property type="match status" value="1"/>
</dbReference>
<proteinExistence type="predicted"/>
<sequence>MSAPMTGSPGPEPGGLGKPPDAAPAGSTAPVGLMTDNDPPAADQSVKKELDSQVQEVLASDIGVSTMLNRLKQSIASAKEFALFLKKRSTLEDEHAKGLKKICRLTGESAHHSDHKQGSFSHAYDEMLQIHDRMAENGLQFALSLHQMHEDLLEVAAVAERNRKSWKVNGLEPENRLAAVESAMRKSKAKYDSLAEEYERVRTGEGRAGSKFGFKGHKSAQQQEEELLRKVQAADTDYLGKVQHYQSEKANVESSTRPDAVRALHDLIRECDAGTTLQMQKFASFNEKLLLSNGLVISPLKNATLPGQQARSLKEVIHRIDNNQDFESHIKSFHGQVTSKGSEPKYERNPVLNPQSGAPPAFPSAAQAPPMNNQPPQPHQPPQQLPQLQTQTNQPGSMGSRTGGFDSFASPMNQQGPPQGFGGSGSVPPSATPGGHERSVSHGGMLNQGASQPQQPYNVRNSTQGVPPAHNRFNGGGPGPSPGPPQLGALPFQTSAPVQSAPSGFNEPGNVPPSGPSNTSPVGKGKQVFGVNLTRLYQRDGLAVPMIVHQCIQAVNLYGLNVEGIYRLSGSSTHVNKLKNLFDTDSESSILDFRNPENFFHDVNSVAGLLKQFFRDLPDPLLTAEHYQNLIEAAKHEDDVVRRDSLHAIINDMPDPNYATLRALTLHLHRVTEASSINRMNSQNLAIVFGPTLLGTAPGSNIADAGWQVRVVETILNNTYQIFDED</sequence>
<evidence type="ECO:0000313" key="8">
    <source>
        <dbReference type="Proteomes" id="UP000070501"/>
    </source>
</evidence>